<name>B5Y777_COPPD</name>
<keyword evidence="7" id="KW-1185">Reference proteome</keyword>
<dbReference type="Proteomes" id="UP000001732">
    <property type="component" value="Chromosome"/>
</dbReference>
<dbReference type="EC" id="2.3.1.39" evidence="1"/>
<organism evidence="6 7">
    <name type="scientific">Coprothermobacter proteolyticus (strain ATCC 35245 / DSM 5265 / OCM 4 / BT)</name>
    <dbReference type="NCBI Taxonomy" id="309798"/>
    <lineage>
        <taxon>Bacteria</taxon>
        <taxon>Pseudomonadati</taxon>
        <taxon>Coprothermobacterota</taxon>
        <taxon>Coprothermobacteria</taxon>
        <taxon>Coprothermobacterales</taxon>
        <taxon>Coprothermobacteraceae</taxon>
        <taxon>Coprothermobacter</taxon>
    </lineage>
</organism>
<evidence type="ECO:0000256" key="3">
    <source>
        <dbReference type="ARBA" id="ARBA00023315"/>
    </source>
</evidence>
<reference evidence="6 7" key="2">
    <citation type="journal article" date="2014" name="Genome Announc.">
        <title>Complete Genome Sequence of Coprothermobacter proteolyticus DSM 5265.</title>
        <authorList>
            <person name="Alexiev A."/>
            <person name="Coil D.A."/>
            <person name="Badger J.H."/>
            <person name="Enticknap J."/>
            <person name="Ward N."/>
            <person name="Robb F.T."/>
            <person name="Eisen J.A."/>
        </authorList>
    </citation>
    <scope>NUCLEOTIDE SEQUENCE [LARGE SCALE GENOMIC DNA]</scope>
    <source>
        <strain evidence="7">ATCC 35245 / DSM 5265 / OCM 4 / BT</strain>
    </source>
</reference>
<evidence type="ECO:0000256" key="2">
    <source>
        <dbReference type="ARBA" id="ARBA00022679"/>
    </source>
</evidence>
<dbReference type="SMART" id="SM00827">
    <property type="entry name" value="PKS_AT"/>
    <property type="match status" value="1"/>
</dbReference>
<evidence type="ECO:0000256" key="4">
    <source>
        <dbReference type="ARBA" id="ARBA00048462"/>
    </source>
</evidence>
<dbReference type="eggNOG" id="COG0331">
    <property type="taxonomic scope" value="Bacteria"/>
</dbReference>
<protein>
    <recommendedName>
        <fullName evidence="1">[acyl-carrier-protein] S-malonyltransferase</fullName>
        <ecNumber evidence="1">2.3.1.39</ecNumber>
    </recommendedName>
</protein>
<dbReference type="InterPro" id="IPR050858">
    <property type="entry name" value="Mal-CoA-ACP_Trans/PKS_FabD"/>
</dbReference>
<accession>B5Y777</accession>
<dbReference type="PANTHER" id="PTHR42681:SF1">
    <property type="entry name" value="MALONYL-COA-ACYL CARRIER PROTEIN TRANSACYLASE, MITOCHONDRIAL"/>
    <property type="match status" value="1"/>
</dbReference>
<dbReference type="EMBL" id="CP001145">
    <property type="protein sequence ID" value="ACI17030.1"/>
    <property type="molecule type" value="Genomic_DNA"/>
</dbReference>
<dbReference type="InterPro" id="IPR016035">
    <property type="entry name" value="Acyl_Trfase/lysoPLipase"/>
</dbReference>
<dbReference type="InterPro" id="IPR001227">
    <property type="entry name" value="Ac_transferase_dom_sf"/>
</dbReference>
<proteinExistence type="predicted"/>
<comment type="catalytic activity">
    <reaction evidence="4">
        <text>holo-[ACP] + malonyl-CoA = malonyl-[ACP] + CoA</text>
        <dbReference type="Rhea" id="RHEA:41792"/>
        <dbReference type="Rhea" id="RHEA-COMP:9623"/>
        <dbReference type="Rhea" id="RHEA-COMP:9685"/>
        <dbReference type="ChEBI" id="CHEBI:57287"/>
        <dbReference type="ChEBI" id="CHEBI:57384"/>
        <dbReference type="ChEBI" id="CHEBI:64479"/>
        <dbReference type="ChEBI" id="CHEBI:78449"/>
        <dbReference type="EC" id="2.3.1.39"/>
    </reaction>
</comment>
<reference evidence="7" key="1">
    <citation type="submission" date="2008-08" db="EMBL/GenBank/DDBJ databases">
        <title>The complete genome sequence of Coprothermobacter proteolyticus strain ATCC 5245 / DSM 5265 / BT.</title>
        <authorList>
            <person name="Dodson R.J."/>
            <person name="Durkin A.S."/>
            <person name="Wu M."/>
            <person name="Eisen J."/>
            <person name="Sutton G."/>
        </authorList>
    </citation>
    <scope>NUCLEOTIDE SEQUENCE [LARGE SCALE GENOMIC DNA]</scope>
    <source>
        <strain evidence="7">ATCC 35245 / DSM 5265 / OCM 4 / BT</strain>
    </source>
</reference>
<evidence type="ECO:0000313" key="6">
    <source>
        <dbReference type="EMBL" id="ACI17030.1"/>
    </source>
</evidence>
<dbReference type="GO" id="GO:0006633">
    <property type="term" value="P:fatty acid biosynthetic process"/>
    <property type="evidence" value="ECO:0007669"/>
    <property type="project" value="TreeGrafter"/>
</dbReference>
<evidence type="ECO:0000313" key="7">
    <source>
        <dbReference type="Proteomes" id="UP000001732"/>
    </source>
</evidence>
<sequence>MQKMAHLFPGQGIQKVGMGKYFSRTVENLLMAEDPKLLEVAWVGPQEELNKTINAQPTITLMQVSLAEDLDKPDLAVGHSLGEYAALWEAGVWNLQSLYKVVKARGYYMQELCPDGWLIALRDRESADFVVNAFKGRVFYSNINSQRQVLVGGIIEDLPAVEATLKEERIAYKRIQGNKPFHTPYLEKASKAFYEFLLTVEGKDPEFDVYLNIADDVVTNYGEIVKLLAESLAKPVDWTRTVAFLESRNFDILVEINLEPLLAKLTGQKVVLVHELATL</sequence>
<dbReference type="PANTHER" id="PTHR42681">
    <property type="entry name" value="MALONYL-COA-ACYL CARRIER PROTEIN TRANSACYLASE, MITOCHONDRIAL"/>
    <property type="match status" value="1"/>
</dbReference>
<dbReference type="GO" id="GO:0004314">
    <property type="term" value="F:[acyl-carrier-protein] S-malonyltransferase activity"/>
    <property type="evidence" value="ECO:0007669"/>
    <property type="project" value="UniProtKB-EC"/>
</dbReference>
<dbReference type="STRING" id="309798.COPRO5265_0256"/>
<dbReference type="Gene3D" id="3.40.366.10">
    <property type="entry name" value="Malonyl-Coenzyme A Acyl Carrier Protein, domain 2"/>
    <property type="match status" value="1"/>
</dbReference>
<keyword evidence="3" id="KW-0012">Acyltransferase</keyword>
<dbReference type="InterPro" id="IPR014043">
    <property type="entry name" value="Acyl_transferase_dom"/>
</dbReference>
<dbReference type="Gene3D" id="3.30.70.250">
    <property type="entry name" value="Malonyl-CoA ACP transacylase, ACP-binding"/>
    <property type="match status" value="1"/>
</dbReference>
<dbReference type="Pfam" id="PF00698">
    <property type="entry name" value="Acyl_transf_1"/>
    <property type="match status" value="1"/>
</dbReference>
<gene>
    <name evidence="6" type="ordered locus">COPRO5265_0256</name>
</gene>
<dbReference type="SUPFAM" id="SSF52151">
    <property type="entry name" value="FabD/lysophospholipase-like"/>
    <property type="match status" value="1"/>
</dbReference>
<evidence type="ECO:0000256" key="1">
    <source>
        <dbReference type="ARBA" id="ARBA00013258"/>
    </source>
</evidence>
<keyword evidence="2" id="KW-0808">Transferase</keyword>
<dbReference type="KEGG" id="cpo:COPRO5265_0256"/>
<dbReference type="AlphaFoldDB" id="B5Y777"/>
<dbReference type="HOGENOM" id="CLU_030558_1_3_9"/>
<evidence type="ECO:0000259" key="5">
    <source>
        <dbReference type="SMART" id="SM00827"/>
    </source>
</evidence>
<feature type="domain" description="Malonyl-CoA:ACP transacylase (MAT)" evidence="5">
    <location>
        <begin position="7"/>
        <end position="269"/>
    </location>
</feature>
<dbReference type="OrthoDB" id="9808564at2"/>